<feature type="region of interest" description="Disordered" evidence="1">
    <location>
        <begin position="1222"/>
        <end position="1242"/>
    </location>
</feature>
<evidence type="ECO:0000313" key="3">
    <source>
        <dbReference type="Proteomes" id="UP001150062"/>
    </source>
</evidence>
<protein>
    <submittedName>
        <fullName evidence="2">Uncharacterized protein</fullName>
    </submittedName>
</protein>
<evidence type="ECO:0000313" key="2">
    <source>
        <dbReference type="EMBL" id="KAJ6253951.1"/>
    </source>
</evidence>
<accession>A0ABQ8ZAN4</accession>
<reference evidence="2" key="1">
    <citation type="submission" date="2022-08" db="EMBL/GenBank/DDBJ databases">
        <title>Novel sulfate-reducing endosymbionts in the free-living metamonad Anaeramoeba.</title>
        <authorList>
            <person name="Jerlstrom-Hultqvist J."/>
            <person name="Cepicka I."/>
            <person name="Gallot-Lavallee L."/>
            <person name="Salas-Leiva D."/>
            <person name="Curtis B.A."/>
            <person name="Zahonova K."/>
            <person name="Pipaliya S."/>
            <person name="Dacks J."/>
            <person name="Roger A.J."/>
        </authorList>
    </citation>
    <scope>NUCLEOTIDE SEQUENCE</scope>
    <source>
        <strain evidence="2">Schooner1</strain>
    </source>
</reference>
<gene>
    <name evidence="2" type="ORF">M0813_12849</name>
</gene>
<proteinExistence type="predicted"/>
<sequence length="1242" mass="145243">MTLQFIYFNSDGTFPTIQETKTSVHIKSLCSPLVTLQMNQTYLDLIKTKLKDTILLLPYTFQLQTRTEEATNWVSCNFRLSLVGFTVLVNQGSKLAQPDRYFYSINEKLLMSLSDDRLFGLETEKKKKLIFCAKDLFERDLFCNLFLILNSYSRLNNKKVKKLKKKSKKNEETMNKALDLKSQTSPEISNKVKKEIHSNDPLEKIQRKAEFQSGALPPQSIEKMSIKLEQLLKKYFFSVTSRLILPSLVTTNSIERKNQIPSPSIFSYRTAPLQTYQEGSINRDQARHESYNLINQSTIQERSTLGYIGFQSTIAHQANLLNSNLEPVSRVIISLSLSHFVLDYPCFGSKFPIKRCYNLFSKCFIIDSQNRILQFIIDEKYYFFLQFNISNQLFGFLLDFKNKRQIYLKNLDIYRNIDNTNNEMNNNSSNKNSALNNNSSSSSNNNVGEIFKCKILLSNHYLGSNLNSISKIICGAETFSKIKNKKLKKIFSMGILDAKMILERDIWSLITKYSNFSFSCEYSTQHNIHFLQDESRLKLFLNSNKTQYLDLQFQNREKILQFETAFKQLQMSYLNLQSFFLGKLNSLSIVDNDQQMNKKKKFQKNDGNDNDGEDKYDITVNKIKKKFNNQIQFPNQSIKHSRCYHFPILILLDDKEMHKNINQKKIKNGEMKSKVSSIVRIAKEKIRIASKSFEKKFDVHLSISQVIAIEEIKSLKNTISIKLHNSVKSTLSNPICLQFFNEGEKTIFFQIIKYTISNPHYSISYYTQKSIFKERGSITLESNNKKINLAMGFESDINVSQNKCTLITYQEFPHLSILSLPKKHKYYIKFHNDKKLKSFVKTFKGKSQIRTLLINSRLNLKNQFHKINNLQVYLLNEKYENISKAFLSINSYSLILKLENDQLINFPLIKQKQKKKKKKTSQIEQLQEHIQLDDENGNVSVDVAGNGNGNGNISILQKQSQDKELEIQLIIDYQITNIIKIKTPNTQKNLLFNTFLEMNNFLNLLNNRFLKSKKDKAASLLKIYGLKGEEKAKNDLEKMKGTKLKKNKKIMKKKIVKIIDPFVNFWCKIIFDSFDQLPKDEIINFIFSLENNKPNTLIFEWKNNQIIEANIIQRKIMFLMYSNQLNLFQLSINFKKKIRKITFQIFNQRIIAQLFYLNRIFKGVDNKTNRENIHNINFDYSRKNPPNFPDSGYTFSENIEKNILKSKNNTNHYKKKFVIKNSRNNNRNKNKFSNIIDSGEEI</sequence>
<comment type="caution">
    <text evidence="2">The sequence shown here is derived from an EMBL/GenBank/DDBJ whole genome shotgun (WGS) entry which is preliminary data.</text>
</comment>
<evidence type="ECO:0000256" key="1">
    <source>
        <dbReference type="SAM" id="MobiDB-lite"/>
    </source>
</evidence>
<organism evidence="2 3">
    <name type="scientific">Anaeramoeba flamelloides</name>
    <dbReference type="NCBI Taxonomy" id="1746091"/>
    <lineage>
        <taxon>Eukaryota</taxon>
        <taxon>Metamonada</taxon>
        <taxon>Anaeramoebidae</taxon>
        <taxon>Anaeramoeba</taxon>
    </lineage>
</organism>
<dbReference type="Proteomes" id="UP001150062">
    <property type="component" value="Unassembled WGS sequence"/>
</dbReference>
<feature type="compositionally biased region" description="Low complexity" evidence="1">
    <location>
        <begin position="1222"/>
        <end position="1236"/>
    </location>
</feature>
<name>A0ABQ8ZAN4_9EUKA</name>
<dbReference type="EMBL" id="JAOAOG010000027">
    <property type="protein sequence ID" value="KAJ6253951.1"/>
    <property type="molecule type" value="Genomic_DNA"/>
</dbReference>
<keyword evidence="3" id="KW-1185">Reference proteome</keyword>